<dbReference type="OrthoDB" id="10590430at2759"/>
<feature type="region of interest" description="Disordered" evidence="1">
    <location>
        <begin position="1"/>
        <end position="36"/>
    </location>
</feature>
<dbReference type="EMBL" id="MUJZ01055543">
    <property type="protein sequence ID" value="OTF72580.1"/>
    <property type="molecule type" value="Genomic_DNA"/>
</dbReference>
<reference evidence="2 3" key="1">
    <citation type="submission" date="2017-03" db="EMBL/GenBank/DDBJ databases">
        <title>Genome Survey of Euroglyphus maynei.</title>
        <authorList>
            <person name="Arlian L.G."/>
            <person name="Morgan M.S."/>
            <person name="Rider S.D."/>
        </authorList>
    </citation>
    <scope>NUCLEOTIDE SEQUENCE [LARGE SCALE GENOMIC DNA]</scope>
    <source>
        <strain evidence="2">Arlian Lab</strain>
        <tissue evidence="2">Whole body</tissue>
    </source>
</reference>
<comment type="caution">
    <text evidence="2">The sequence shown here is derived from an EMBL/GenBank/DDBJ whole genome shotgun (WGS) entry which is preliminary data.</text>
</comment>
<sequence length="88" mass="10561">MRGRKSAESSIHYNNNNEIFDNDLTPSLNGMTDQSMMINQPNNEELELLNLLEKRNRINSFMPMRGRKSMDYYYNQQQQQQQPQQQQF</sequence>
<dbReference type="Proteomes" id="UP000194236">
    <property type="component" value="Unassembled WGS sequence"/>
</dbReference>
<evidence type="ECO:0000313" key="3">
    <source>
        <dbReference type="Proteomes" id="UP000194236"/>
    </source>
</evidence>
<feature type="non-terminal residue" evidence="2">
    <location>
        <position position="88"/>
    </location>
</feature>
<gene>
    <name evidence="2" type="ORF">BLA29_014573</name>
</gene>
<dbReference type="AlphaFoldDB" id="A0A1Y3AVQ9"/>
<proteinExistence type="predicted"/>
<organism evidence="2 3">
    <name type="scientific">Euroglyphus maynei</name>
    <name type="common">Mayne's house dust mite</name>
    <dbReference type="NCBI Taxonomy" id="6958"/>
    <lineage>
        <taxon>Eukaryota</taxon>
        <taxon>Metazoa</taxon>
        <taxon>Ecdysozoa</taxon>
        <taxon>Arthropoda</taxon>
        <taxon>Chelicerata</taxon>
        <taxon>Arachnida</taxon>
        <taxon>Acari</taxon>
        <taxon>Acariformes</taxon>
        <taxon>Sarcoptiformes</taxon>
        <taxon>Astigmata</taxon>
        <taxon>Psoroptidia</taxon>
        <taxon>Analgoidea</taxon>
        <taxon>Pyroglyphidae</taxon>
        <taxon>Pyroglyphinae</taxon>
        <taxon>Euroglyphus</taxon>
    </lineage>
</organism>
<name>A0A1Y3AVQ9_EURMA</name>
<protein>
    <submittedName>
        <fullName evidence="2">Uncharacterized protein</fullName>
    </submittedName>
</protein>
<evidence type="ECO:0000313" key="2">
    <source>
        <dbReference type="EMBL" id="OTF72580.1"/>
    </source>
</evidence>
<keyword evidence="3" id="KW-1185">Reference proteome</keyword>
<feature type="compositionally biased region" description="Polar residues" evidence="1">
    <location>
        <begin position="8"/>
        <end position="36"/>
    </location>
</feature>
<accession>A0A1Y3AVQ9</accession>
<evidence type="ECO:0000256" key="1">
    <source>
        <dbReference type="SAM" id="MobiDB-lite"/>
    </source>
</evidence>